<dbReference type="EMBL" id="MT142078">
    <property type="protein sequence ID" value="QJA74160.1"/>
    <property type="molecule type" value="Genomic_DNA"/>
</dbReference>
<dbReference type="Gene3D" id="2.10.10.30">
    <property type="match status" value="1"/>
</dbReference>
<name>A0A6M3JVX4_9ZZZZ</name>
<reference evidence="1" key="1">
    <citation type="submission" date="2020-03" db="EMBL/GenBank/DDBJ databases">
        <title>The deep terrestrial virosphere.</title>
        <authorList>
            <person name="Holmfeldt K."/>
            <person name="Nilsson E."/>
            <person name="Simone D."/>
            <person name="Lopez-Fernandez M."/>
            <person name="Wu X."/>
            <person name="de Brujin I."/>
            <person name="Lundin D."/>
            <person name="Andersson A."/>
            <person name="Bertilsson S."/>
            <person name="Dopson M."/>
        </authorList>
    </citation>
    <scope>NUCLEOTIDE SEQUENCE</scope>
    <source>
        <strain evidence="1">MM415A02089</strain>
    </source>
</reference>
<protein>
    <submittedName>
        <fullName evidence="1">Putative tail protein</fullName>
    </submittedName>
</protein>
<accession>A0A6M3JVX4</accession>
<organism evidence="1">
    <name type="scientific">viral metagenome</name>
    <dbReference type="NCBI Taxonomy" id="1070528"/>
    <lineage>
        <taxon>unclassified sequences</taxon>
        <taxon>metagenomes</taxon>
        <taxon>organismal metagenomes</taxon>
    </lineage>
</organism>
<gene>
    <name evidence="1" type="ORF">MM415A02089_0009</name>
</gene>
<sequence>MAKGWLYQLWRGTASEAAAETPADGEPIWVNDTKTLAVGDGATAGGIPVVMKNLFDAYTILFATTDDTPAALTVNEQTVVGRLTGENITAVALGIADNNILQVDHVSPADDDYAKFTAAGIEGRSYAEVRSDINVADGANAYVHPNHSGEVTSVADGAQTIANDAVTYAKMQNVTATDKVLGRVTAGAGDVEEIACTAAGRALLDDADAATMRTTLGLVIGTNVQAWDADLDTYAGITPSANIQTLLASASFAAIMANLSGTATATFGWNSQSLSGINLLTATGLMLTTTPNVLIKLQDSGSGEGWQLWHETATDSFQMSNLVNGAWSGNKLTLTTAGVLTANNIIDSGLTTGRVVLATTGGQLTDLAVAEQTVVGKLTGGSIAAIALGLADNNIVQVDGTSNVPVNLDYAKWTASGLEGKSYAEVKSDLSLNLVENTVHSTDAHTMAIDGRDVSVDGAKLDGIAAGADVTGSNAPQAHGNSHGWGASDGFGGNHIRLLLASYPYVILNDWRTKDAWTDHTSGSGSVAWTSFGQMTLFTGTTINSHAGIYTGNCVGLDPQQLNRMVSWAVQIGDNSNMQVRTYTIYLGEGIPPSDTCKHIGFKILDGAIWATNADGTTETATNTGLTLGSWTGATFSVYGDGGSNIYFFKDDALVATHTTNFPTGFNHFFWNGITNTAAAAKEVRIYPSAAVVG</sequence>
<evidence type="ECO:0000313" key="1">
    <source>
        <dbReference type="EMBL" id="QJA74160.1"/>
    </source>
</evidence>
<dbReference type="AlphaFoldDB" id="A0A6M3JVX4"/>
<proteinExistence type="predicted"/>